<organism evidence="2 3">
    <name type="scientific">Helcobacillus massiliensis</name>
    <dbReference type="NCBI Taxonomy" id="521392"/>
    <lineage>
        <taxon>Bacteria</taxon>
        <taxon>Bacillati</taxon>
        <taxon>Actinomycetota</taxon>
        <taxon>Actinomycetes</taxon>
        <taxon>Micrococcales</taxon>
        <taxon>Dermabacteraceae</taxon>
        <taxon>Helcobacillus</taxon>
    </lineage>
</organism>
<dbReference type="Proteomes" id="UP000568050">
    <property type="component" value="Unassembled WGS sequence"/>
</dbReference>
<comment type="caution">
    <text evidence="2">The sequence shown here is derived from an EMBL/GenBank/DDBJ whole genome shotgun (WGS) entry which is preliminary data.</text>
</comment>
<sequence length="375" mass="40368">MIRKRRAETTPRRARHTGLAHPESLSDWQQWQDSQRRLQIAKAAVTGRIRNRGRAPEAPAAPALTLTERAGTTSGRLLIPIDTLSATSLNACLSVLPYVSMSVAVLHPAALDLTSVLGAGFVQRALDCPSDPDVVAAQLVNDAPTAVLTTSTHLDAGAVADEVSRRAGISQYVVQHGALTPFAPPLPREAHLLAWTDADADFWTSSRRDITATTVGSQHLWEAAQNPLEDDIDERPMFLGQLHGAELPRTVSGGAAVRFCRSTGALYRPHPREEDALSRAQHWTMKKAGIEFADTSVPLSQVPNQVVAVFSTGVLEASVRGIPGWVYAERPPMWVVEFWRRYGMATWGSSEPTAPPALIDAEPATLIAPALGGAA</sequence>
<feature type="region of interest" description="Disordered" evidence="1">
    <location>
        <begin position="1"/>
        <end position="23"/>
    </location>
</feature>
<feature type="compositionally biased region" description="Basic residues" evidence="1">
    <location>
        <begin position="1"/>
        <end position="18"/>
    </location>
</feature>
<name>A0A839QV32_9MICO</name>
<evidence type="ECO:0008006" key="4">
    <source>
        <dbReference type="Google" id="ProtNLM"/>
    </source>
</evidence>
<dbReference type="AlphaFoldDB" id="A0A839QV32"/>
<evidence type="ECO:0000313" key="2">
    <source>
        <dbReference type="EMBL" id="MBB3023498.1"/>
    </source>
</evidence>
<dbReference type="RefSeq" id="WP_183376727.1">
    <property type="nucleotide sequence ID" value="NZ_CBCSFZ010000011.1"/>
</dbReference>
<accession>A0A839QV32</accession>
<dbReference type="EMBL" id="JACHWP010000006">
    <property type="protein sequence ID" value="MBB3023498.1"/>
    <property type="molecule type" value="Genomic_DNA"/>
</dbReference>
<evidence type="ECO:0000313" key="3">
    <source>
        <dbReference type="Proteomes" id="UP000568050"/>
    </source>
</evidence>
<proteinExistence type="predicted"/>
<protein>
    <recommendedName>
        <fullName evidence="4">RNA-binding protein</fullName>
    </recommendedName>
</protein>
<gene>
    <name evidence="2" type="ORF">FHX50_001795</name>
</gene>
<evidence type="ECO:0000256" key="1">
    <source>
        <dbReference type="SAM" id="MobiDB-lite"/>
    </source>
</evidence>
<reference evidence="2 3" key="1">
    <citation type="submission" date="2020-08" db="EMBL/GenBank/DDBJ databases">
        <title>Sequencing the genomes of 1000 actinobacteria strains.</title>
        <authorList>
            <person name="Klenk H.-P."/>
        </authorList>
    </citation>
    <scope>NUCLEOTIDE SEQUENCE [LARGE SCALE GENOMIC DNA]</scope>
    <source>
        <strain evidence="2 3">DSM 23040</strain>
    </source>
</reference>
<keyword evidence="3" id="KW-1185">Reference proteome</keyword>